<dbReference type="PANTHER" id="PTHR43124:SF3">
    <property type="entry name" value="CHLORAMPHENICOL EFFLUX PUMP RV0191"/>
    <property type="match status" value="1"/>
</dbReference>
<protein>
    <submittedName>
        <fullName evidence="8">MFS transporter</fullName>
    </submittedName>
</protein>
<dbReference type="EMBL" id="WSES01000002">
    <property type="protein sequence ID" value="MVW59933.1"/>
    <property type="molecule type" value="Genomic_DNA"/>
</dbReference>
<dbReference type="InterPro" id="IPR020846">
    <property type="entry name" value="MFS_dom"/>
</dbReference>
<proteinExistence type="predicted"/>
<sequence>MMADDTVPRLAPQARWVVFYLAVVFAMMTMQMSSLGFAPLLPAIQKDFAMSFSQVGTFTGVYGLVALVVSIPAGMLAKHYGEKRVMCAGLAILALGLLGLSLAENFGEAITARAVWIFGYRLAFVCVMTAIALTAPAHLKGRAMGVLGAMSSLATVLGAPFCAEIAVSLGWRHAIMAFGGMALLGLLVFAGFYRQRPEVVQAGRAAQGDRQGAFSAFRIPIVWTIPLLGLSNMGGFAATFFLPAALKAQFGMDAAGSAQVISIAYICAIVVNPLCGWLSDRLNRWLVLAGMMALSIPASLAMMSDDVLVFEVAAATLIACGLATTNQLYPTVAELMRGRDVGPLMGITALGGGIFGYLGPQALGWLRDWSGGFTAGWWTLAGVAAFSTCLMLFLKNYADRNNARLAAHAAREVTV</sequence>
<comment type="subcellular location">
    <subcellularLocation>
        <location evidence="1">Cell membrane</location>
        <topology evidence="1">Multi-pass membrane protein</topology>
    </subcellularLocation>
</comment>
<evidence type="ECO:0000256" key="6">
    <source>
        <dbReference type="SAM" id="Phobius"/>
    </source>
</evidence>
<feature type="domain" description="Major facilitator superfamily (MFS) profile" evidence="7">
    <location>
        <begin position="17"/>
        <end position="399"/>
    </location>
</feature>
<evidence type="ECO:0000256" key="4">
    <source>
        <dbReference type="ARBA" id="ARBA00022989"/>
    </source>
</evidence>
<reference evidence="8 9" key="1">
    <citation type="submission" date="2019-12" db="EMBL/GenBank/DDBJ databases">
        <authorList>
            <person name="Li C."/>
            <person name="Zhao J."/>
        </authorList>
    </citation>
    <scope>NUCLEOTIDE SEQUENCE [LARGE SCALE GENOMIC DNA]</scope>
    <source>
        <strain evidence="8 9">NEAU-DD11</strain>
    </source>
</reference>
<dbReference type="InterPro" id="IPR036259">
    <property type="entry name" value="MFS_trans_sf"/>
</dbReference>
<evidence type="ECO:0000256" key="2">
    <source>
        <dbReference type="ARBA" id="ARBA00022475"/>
    </source>
</evidence>
<feature type="transmembrane region" description="Helical" evidence="6">
    <location>
        <begin position="85"/>
        <end position="103"/>
    </location>
</feature>
<feature type="transmembrane region" description="Helical" evidence="6">
    <location>
        <begin position="258"/>
        <end position="278"/>
    </location>
</feature>
<dbReference type="Proteomes" id="UP000443353">
    <property type="component" value="Unassembled WGS sequence"/>
</dbReference>
<feature type="transmembrane region" description="Helical" evidence="6">
    <location>
        <begin position="52"/>
        <end position="73"/>
    </location>
</feature>
<keyword evidence="9" id="KW-1185">Reference proteome</keyword>
<dbReference type="SUPFAM" id="SSF103473">
    <property type="entry name" value="MFS general substrate transporter"/>
    <property type="match status" value="1"/>
</dbReference>
<keyword evidence="2" id="KW-1003">Cell membrane</keyword>
<keyword evidence="4 6" id="KW-1133">Transmembrane helix</keyword>
<dbReference type="InterPro" id="IPR050189">
    <property type="entry name" value="MFS_Efflux_Transporters"/>
</dbReference>
<organism evidence="8 9">
    <name type="scientific">Massilia cellulosiltytica</name>
    <dbReference type="NCBI Taxonomy" id="2683234"/>
    <lineage>
        <taxon>Bacteria</taxon>
        <taxon>Pseudomonadati</taxon>
        <taxon>Pseudomonadota</taxon>
        <taxon>Betaproteobacteria</taxon>
        <taxon>Burkholderiales</taxon>
        <taxon>Oxalobacteraceae</taxon>
        <taxon>Telluria group</taxon>
        <taxon>Massilia</taxon>
    </lineage>
</organism>
<dbReference type="Gene3D" id="1.20.1250.20">
    <property type="entry name" value="MFS general substrate transporter like domains"/>
    <property type="match status" value="2"/>
</dbReference>
<gene>
    <name evidence="8" type="ORF">GPY61_08305</name>
</gene>
<name>A0A7X3FXS1_9BURK</name>
<evidence type="ECO:0000313" key="9">
    <source>
        <dbReference type="Proteomes" id="UP000443353"/>
    </source>
</evidence>
<dbReference type="RefSeq" id="WP_056125421.1">
    <property type="nucleotide sequence ID" value="NZ_CP168562.1"/>
</dbReference>
<feature type="transmembrane region" description="Helical" evidence="6">
    <location>
        <begin position="341"/>
        <end position="363"/>
    </location>
</feature>
<keyword evidence="5 6" id="KW-0472">Membrane</keyword>
<feature type="transmembrane region" description="Helical" evidence="6">
    <location>
        <begin position="17"/>
        <end position="40"/>
    </location>
</feature>
<feature type="transmembrane region" description="Helical" evidence="6">
    <location>
        <begin position="221"/>
        <end position="246"/>
    </location>
</feature>
<accession>A0A7X3FXS1</accession>
<comment type="caution">
    <text evidence="8">The sequence shown here is derived from an EMBL/GenBank/DDBJ whole genome shotgun (WGS) entry which is preliminary data.</text>
</comment>
<dbReference type="PROSITE" id="PS50850">
    <property type="entry name" value="MFS"/>
    <property type="match status" value="1"/>
</dbReference>
<feature type="transmembrane region" description="Helical" evidence="6">
    <location>
        <begin position="173"/>
        <end position="193"/>
    </location>
</feature>
<evidence type="ECO:0000256" key="3">
    <source>
        <dbReference type="ARBA" id="ARBA00022692"/>
    </source>
</evidence>
<evidence type="ECO:0000256" key="1">
    <source>
        <dbReference type="ARBA" id="ARBA00004651"/>
    </source>
</evidence>
<feature type="transmembrane region" description="Helical" evidence="6">
    <location>
        <begin position="375"/>
        <end position="394"/>
    </location>
</feature>
<dbReference type="Pfam" id="PF07690">
    <property type="entry name" value="MFS_1"/>
    <property type="match status" value="1"/>
</dbReference>
<feature type="transmembrane region" description="Helical" evidence="6">
    <location>
        <begin position="308"/>
        <end position="329"/>
    </location>
</feature>
<keyword evidence="3 6" id="KW-0812">Transmembrane</keyword>
<dbReference type="GO" id="GO:0022857">
    <property type="term" value="F:transmembrane transporter activity"/>
    <property type="evidence" value="ECO:0007669"/>
    <property type="project" value="InterPro"/>
</dbReference>
<dbReference type="GO" id="GO:0005886">
    <property type="term" value="C:plasma membrane"/>
    <property type="evidence" value="ECO:0007669"/>
    <property type="project" value="UniProtKB-SubCell"/>
</dbReference>
<dbReference type="PANTHER" id="PTHR43124">
    <property type="entry name" value="PURINE EFFLUX PUMP PBUE"/>
    <property type="match status" value="1"/>
</dbReference>
<feature type="transmembrane region" description="Helical" evidence="6">
    <location>
        <begin position="285"/>
        <end position="302"/>
    </location>
</feature>
<evidence type="ECO:0000313" key="8">
    <source>
        <dbReference type="EMBL" id="MVW59933.1"/>
    </source>
</evidence>
<dbReference type="AlphaFoldDB" id="A0A7X3FXS1"/>
<feature type="transmembrane region" description="Helical" evidence="6">
    <location>
        <begin position="146"/>
        <end position="167"/>
    </location>
</feature>
<feature type="transmembrane region" description="Helical" evidence="6">
    <location>
        <begin position="115"/>
        <end position="134"/>
    </location>
</feature>
<evidence type="ECO:0000256" key="5">
    <source>
        <dbReference type="ARBA" id="ARBA00023136"/>
    </source>
</evidence>
<evidence type="ECO:0000259" key="7">
    <source>
        <dbReference type="PROSITE" id="PS50850"/>
    </source>
</evidence>
<dbReference type="InterPro" id="IPR011701">
    <property type="entry name" value="MFS"/>
</dbReference>